<protein>
    <submittedName>
        <fullName evidence="1">Uncharacterized protein</fullName>
    </submittedName>
</protein>
<name>D2DSY6_SCYPA</name>
<proteinExistence type="evidence at transcript level"/>
<dbReference type="EMBL" id="FJ774825">
    <property type="protein sequence ID" value="ACY66546.1"/>
    <property type="molecule type" value="mRNA"/>
</dbReference>
<dbReference type="AlphaFoldDB" id="D2DSY6"/>
<organism evidence="1">
    <name type="scientific">Scylla paramamosain</name>
    <name type="common">Mud crab</name>
    <dbReference type="NCBI Taxonomy" id="85552"/>
    <lineage>
        <taxon>Eukaryota</taxon>
        <taxon>Metazoa</taxon>
        <taxon>Ecdysozoa</taxon>
        <taxon>Arthropoda</taxon>
        <taxon>Crustacea</taxon>
        <taxon>Multicrustacea</taxon>
        <taxon>Malacostraca</taxon>
        <taxon>Eumalacostraca</taxon>
        <taxon>Eucarida</taxon>
        <taxon>Decapoda</taxon>
        <taxon>Pleocyemata</taxon>
        <taxon>Brachyura</taxon>
        <taxon>Eubrachyura</taxon>
        <taxon>Portunoidea</taxon>
        <taxon>Portunidae</taxon>
        <taxon>Portuninae</taxon>
        <taxon>Scylla</taxon>
    </lineage>
</organism>
<reference evidence="1" key="1">
    <citation type="submission" date="2009-02" db="EMBL/GenBank/DDBJ databases">
        <title>Construction of SSH cDNA library from hemocytes of Scylla paramamosain LPS-challenged.</title>
        <authorList>
            <person name="Wang K.J."/>
            <person name="Chen F.Y."/>
            <person name="Bo J."/>
            <person name="Ren H.L."/>
        </authorList>
    </citation>
    <scope>NUCLEOTIDE SEQUENCE</scope>
</reference>
<feature type="non-terminal residue" evidence="1">
    <location>
        <position position="110"/>
    </location>
</feature>
<evidence type="ECO:0000313" key="1">
    <source>
        <dbReference type="EMBL" id="ACY66546.1"/>
    </source>
</evidence>
<sequence>MPITHTWEPDIYLQVTHFTSHHFFQDQASTTITTDTSITGQNISLHHTLTRRHITHGASYHSQTFTCHRTTHTHAHSLLWSAHLVVHKICSFSSSVIFTTSYSNLRNTQV</sequence>
<accession>D2DSY6</accession>